<dbReference type="InterPro" id="IPR001670">
    <property type="entry name" value="ADH_Fe/GldA"/>
</dbReference>
<sequence length="227" mass="24501">MLTCELFSFSFKDAIAFAKKNSFDAFVAVGGGSVIDTCKAANLYSCHSEADFLDFVNAPIGKGRPVTKALKPLIAGIASRAIRPMLGIVDPLHTLSMPERVTANSGFDVLWAVWDPEDLEARSSMHLASVFAGIGFGNAGVHLWMFDSILFVFLSHQSWDVISNRRKRENSHSKGLQCGASPSADTLRQFLFDLHVEDGLAAVGYNKDDIPALVKGTLPQVSSLPAA</sequence>
<keyword evidence="6" id="KW-1185">Reference proteome</keyword>
<reference evidence="5 6" key="1">
    <citation type="submission" date="2021-06" db="EMBL/GenBank/DDBJ databases">
        <authorList>
            <person name="Palmer J.M."/>
        </authorList>
    </citation>
    <scope>NUCLEOTIDE SEQUENCE [LARGE SCALE GENOMIC DNA]</scope>
    <source>
        <strain evidence="5 6">XC_2019</strain>
        <tissue evidence="5">Muscle</tissue>
    </source>
</reference>
<organism evidence="5 6">
    <name type="scientific">Xenoophorus captivus</name>
    <dbReference type="NCBI Taxonomy" id="1517983"/>
    <lineage>
        <taxon>Eukaryota</taxon>
        <taxon>Metazoa</taxon>
        <taxon>Chordata</taxon>
        <taxon>Craniata</taxon>
        <taxon>Vertebrata</taxon>
        <taxon>Euteleostomi</taxon>
        <taxon>Actinopterygii</taxon>
        <taxon>Neopterygii</taxon>
        <taxon>Teleostei</taxon>
        <taxon>Neoteleostei</taxon>
        <taxon>Acanthomorphata</taxon>
        <taxon>Ovalentaria</taxon>
        <taxon>Atherinomorphae</taxon>
        <taxon>Cyprinodontiformes</taxon>
        <taxon>Goodeidae</taxon>
        <taxon>Xenoophorus</taxon>
    </lineage>
</organism>
<protein>
    <recommendedName>
        <fullName evidence="1">Hydroxyacid-oxoacid transhydrogenase, mitochondrial</fullName>
    </recommendedName>
    <alternativeName>
        <fullName evidence="3">Alcohol dehydrogenase iron-containing protein 1</fullName>
    </alternativeName>
</protein>
<evidence type="ECO:0000256" key="1">
    <source>
        <dbReference type="ARBA" id="ARBA00021046"/>
    </source>
</evidence>
<dbReference type="EMBL" id="JAHRIN010059262">
    <property type="protein sequence ID" value="MEQ2211928.1"/>
    <property type="molecule type" value="Genomic_DNA"/>
</dbReference>
<evidence type="ECO:0000256" key="3">
    <source>
        <dbReference type="ARBA" id="ARBA00032098"/>
    </source>
</evidence>
<gene>
    <name evidence="5" type="ORF">XENOCAPTIV_020678</name>
</gene>
<dbReference type="Pfam" id="PF00465">
    <property type="entry name" value="Fe-ADH"/>
    <property type="match status" value="1"/>
</dbReference>
<dbReference type="SUPFAM" id="SSF56796">
    <property type="entry name" value="Dehydroquinate synthase-like"/>
    <property type="match status" value="1"/>
</dbReference>
<dbReference type="Gene3D" id="3.40.50.1970">
    <property type="match status" value="1"/>
</dbReference>
<dbReference type="PANTHER" id="PTHR11496:SF83">
    <property type="entry name" value="HYDROXYACID-OXOACID TRANSHYDROGENASE, MITOCHONDRIAL"/>
    <property type="match status" value="1"/>
</dbReference>
<keyword evidence="2" id="KW-0560">Oxidoreductase</keyword>
<feature type="domain" description="Alcohol dehydrogenase iron-type/glycerol dehydrogenase GldA" evidence="4">
    <location>
        <begin position="12"/>
        <end position="75"/>
    </location>
</feature>
<dbReference type="Gene3D" id="1.20.1090.10">
    <property type="entry name" value="Dehydroquinate synthase-like - alpha domain"/>
    <property type="match status" value="1"/>
</dbReference>
<evidence type="ECO:0000256" key="2">
    <source>
        <dbReference type="ARBA" id="ARBA00023002"/>
    </source>
</evidence>
<dbReference type="InterPro" id="IPR039697">
    <property type="entry name" value="Alcohol_dehydrogenase_Fe"/>
</dbReference>
<name>A0ABV0RWR1_9TELE</name>
<evidence type="ECO:0000313" key="5">
    <source>
        <dbReference type="EMBL" id="MEQ2211928.1"/>
    </source>
</evidence>
<proteinExistence type="predicted"/>
<accession>A0ABV0RWR1</accession>
<evidence type="ECO:0000259" key="4">
    <source>
        <dbReference type="Pfam" id="PF00465"/>
    </source>
</evidence>
<dbReference type="Proteomes" id="UP001434883">
    <property type="component" value="Unassembled WGS sequence"/>
</dbReference>
<dbReference type="PANTHER" id="PTHR11496">
    <property type="entry name" value="ALCOHOL DEHYDROGENASE"/>
    <property type="match status" value="1"/>
</dbReference>
<evidence type="ECO:0000313" key="6">
    <source>
        <dbReference type="Proteomes" id="UP001434883"/>
    </source>
</evidence>
<comment type="caution">
    <text evidence="5">The sequence shown here is derived from an EMBL/GenBank/DDBJ whole genome shotgun (WGS) entry which is preliminary data.</text>
</comment>